<dbReference type="SMART" id="SM00184">
    <property type="entry name" value="RING"/>
    <property type="match status" value="1"/>
</dbReference>
<name>A0A5C2S2A6_9APHY</name>
<evidence type="ECO:0000313" key="8">
    <source>
        <dbReference type="EMBL" id="RPD56924.1"/>
    </source>
</evidence>
<feature type="domain" description="C2H2-type" evidence="7">
    <location>
        <begin position="8"/>
        <end position="37"/>
    </location>
</feature>
<accession>A0A5C2S2A6</accession>
<gene>
    <name evidence="8" type="ORF">L227DRAFT_578364</name>
</gene>
<feature type="domain" description="RING-type" evidence="6">
    <location>
        <begin position="433"/>
        <end position="472"/>
    </location>
</feature>
<dbReference type="InterPro" id="IPR001841">
    <property type="entry name" value="Znf_RING"/>
</dbReference>
<dbReference type="Gene3D" id="3.30.40.10">
    <property type="entry name" value="Zinc/RING finger domain, C3HC4 (zinc finger)"/>
    <property type="match status" value="1"/>
</dbReference>
<evidence type="ECO:0008006" key="10">
    <source>
        <dbReference type="Google" id="ProtNLM"/>
    </source>
</evidence>
<dbReference type="PANTHER" id="PTHR23041">
    <property type="entry name" value="RING FINGER DOMAIN-CONTAINING"/>
    <property type="match status" value="1"/>
</dbReference>
<feature type="region of interest" description="Disordered" evidence="5">
    <location>
        <begin position="138"/>
        <end position="174"/>
    </location>
</feature>
<dbReference type="SUPFAM" id="SSF57850">
    <property type="entry name" value="RING/U-box"/>
    <property type="match status" value="1"/>
</dbReference>
<dbReference type="EMBL" id="ML122284">
    <property type="protein sequence ID" value="RPD56924.1"/>
    <property type="molecule type" value="Genomic_DNA"/>
</dbReference>
<dbReference type="InterPro" id="IPR013087">
    <property type="entry name" value="Znf_C2H2_type"/>
</dbReference>
<dbReference type="AlphaFoldDB" id="A0A5C2S2A6"/>
<evidence type="ECO:0000256" key="2">
    <source>
        <dbReference type="ARBA" id="ARBA00022771"/>
    </source>
</evidence>
<organism evidence="8 9">
    <name type="scientific">Lentinus tigrinus ALCF2SS1-6</name>
    <dbReference type="NCBI Taxonomy" id="1328759"/>
    <lineage>
        <taxon>Eukaryota</taxon>
        <taxon>Fungi</taxon>
        <taxon>Dikarya</taxon>
        <taxon>Basidiomycota</taxon>
        <taxon>Agaricomycotina</taxon>
        <taxon>Agaricomycetes</taxon>
        <taxon>Polyporales</taxon>
        <taxon>Polyporaceae</taxon>
        <taxon>Lentinus</taxon>
    </lineage>
</organism>
<dbReference type="PROSITE" id="PS50157">
    <property type="entry name" value="ZINC_FINGER_C2H2_2"/>
    <property type="match status" value="1"/>
</dbReference>
<feature type="region of interest" description="Disordered" evidence="5">
    <location>
        <begin position="219"/>
        <end position="262"/>
    </location>
</feature>
<protein>
    <recommendedName>
        <fullName evidence="10">RING-type domain-containing protein</fullName>
    </recommendedName>
</protein>
<dbReference type="Proteomes" id="UP000313359">
    <property type="component" value="Unassembled WGS sequence"/>
</dbReference>
<dbReference type="PROSITE" id="PS00518">
    <property type="entry name" value="ZF_RING_1"/>
    <property type="match status" value="1"/>
</dbReference>
<dbReference type="PROSITE" id="PS50089">
    <property type="entry name" value="ZF_RING_2"/>
    <property type="match status" value="1"/>
</dbReference>
<evidence type="ECO:0000313" key="9">
    <source>
        <dbReference type="Proteomes" id="UP000313359"/>
    </source>
</evidence>
<evidence type="ECO:0000259" key="7">
    <source>
        <dbReference type="PROSITE" id="PS50157"/>
    </source>
</evidence>
<dbReference type="PANTHER" id="PTHR23041:SF78">
    <property type="entry name" value="E3 UBIQUITIN-PROTEIN LIGASE RNF4"/>
    <property type="match status" value="1"/>
</dbReference>
<feature type="compositionally biased region" description="Low complexity" evidence="5">
    <location>
        <begin position="387"/>
        <end position="398"/>
    </location>
</feature>
<reference evidence="8" key="1">
    <citation type="journal article" date="2018" name="Genome Biol. Evol.">
        <title>Genomics and development of Lentinus tigrinus, a white-rot wood-decaying mushroom with dimorphic fruiting bodies.</title>
        <authorList>
            <person name="Wu B."/>
            <person name="Xu Z."/>
            <person name="Knudson A."/>
            <person name="Carlson A."/>
            <person name="Chen N."/>
            <person name="Kovaka S."/>
            <person name="LaButti K."/>
            <person name="Lipzen A."/>
            <person name="Pennachio C."/>
            <person name="Riley R."/>
            <person name="Schakwitz W."/>
            <person name="Umezawa K."/>
            <person name="Ohm R.A."/>
            <person name="Grigoriev I.V."/>
            <person name="Nagy L.G."/>
            <person name="Gibbons J."/>
            <person name="Hibbett D."/>
        </authorList>
    </citation>
    <scope>NUCLEOTIDE SEQUENCE [LARGE SCALE GENOMIC DNA]</scope>
    <source>
        <strain evidence="8">ALCF2SS1-6</strain>
    </source>
</reference>
<evidence type="ECO:0000256" key="1">
    <source>
        <dbReference type="ARBA" id="ARBA00022723"/>
    </source>
</evidence>
<feature type="compositionally biased region" description="Basic and acidic residues" evidence="5">
    <location>
        <begin position="232"/>
        <end position="259"/>
    </location>
</feature>
<keyword evidence="3" id="KW-0862">Zinc</keyword>
<evidence type="ECO:0000256" key="4">
    <source>
        <dbReference type="PROSITE-ProRule" id="PRU00042"/>
    </source>
</evidence>
<dbReference type="CDD" id="cd16449">
    <property type="entry name" value="RING-HC"/>
    <property type="match status" value="1"/>
</dbReference>
<dbReference type="InterPro" id="IPR047134">
    <property type="entry name" value="RNF4"/>
</dbReference>
<dbReference type="OrthoDB" id="6333297at2759"/>
<proteinExistence type="predicted"/>
<sequence length="482" mass="51866">MTTDPKTIFCYECRKAFRTANGCRSHGNAKKHQWQTPAGAVISIALPLAPPGLAAELSSQVVTLAAHVQGERITSQLIYCPMCSRRWGTWFELNRHYFEAHPAMEDVLRSQCGSPGPLVIEDEDDGPAEARHVNVFNPLPSDPGQFEAPNVKAQSTTMSDGPAPPTISDDTTLSLTEGPASIAVLEYPAAELGKEQADPPQGDTIPVIPANAANTVTSVASDAKKAKKARKAEKEEKKARKAASKVERKAKKAAERAARVESSQAAGIDSIDAIKDQISDLKKAHKSFTHKTATIVDRLTVFHDGILSLQRNGVDIDHDGDPTAPSTAALRRTEDVTLHLSDDELLHIFALRHGVDVSSKIRDLLASKDAAVSHLDSSQPADVEDVPSPTTSLPKSLSDSWEKAMFDELRASSNGAEDAQGAHTNGSPSLLRCRLCMKDVCDEPVATPCGHVFCHRCIGKELIAHTKCPVCQHTVLLSLALD</sequence>
<dbReference type="Pfam" id="PF13923">
    <property type="entry name" value="zf-C3HC4_2"/>
    <property type="match status" value="1"/>
</dbReference>
<dbReference type="GO" id="GO:0008270">
    <property type="term" value="F:zinc ion binding"/>
    <property type="evidence" value="ECO:0007669"/>
    <property type="project" value="UniProtKB-KW"/>
</dbReference>
<evidence type="ECO:0000256" key="3">
    <source>
        <dbReference type="ARBA" id="ARBA00022833"/>
    </source>
</evidence>
<dbReference type="InterPro" id="IPR017907">
    <property type="entry name" value="Znf_RING_CS"/>
</dbReference>
<dbReference type="InterPro" id="IPR013083">
    <property type="entry name" value="Znf_RING/FYVE/PHD"/>
</dbReference>
<dbReference type="STRING" id="1328759.A0A5C2S2A6"/>
<evidence type="ECO:0000256" key="5">
    <source>
        <dbReference type="SAM" id="MobiDB-lite"/>
    </source>
</evidence>
<feature type="region of interest" description="Disordered" evidence="5">
    <location>
        <begin position="376"/>
        <end position="398"/>
    </location>
</feature>
<keyword evidence="2 4" id="KW-0863">Zinc-finger</keyword>
<evidence type="ECO:0000259" key="6">
    <source>
        <dbReference type="PROSITE" id="PS50089"/>
    </source>
</evidence>
<keyword evidence="9" id="KW-1185">Reference proteome</keyword>
<dbReference type="PROSITE" id="PS00028">
    <property type="entry name" value="ZINC_FINGER_C2H2_1"/>
    <property type="match status" value="2"/>
</dbReference>
<keyword evidence="1" id="KW-0479">Metal-binding</keyword>